<dbReference type="Pfam" id="PF01478">
    <property type="entry name" value="Peptidase_A24"/>
    <property type="match status" value="1"/>
</dbReference>
<keyword evidence="3" id="KW-1133">Transmembrane helix</keyword>
<dbReference type="InterPro" id="IPR014032">
    <property type="entry name" value="Peptidase_A24A_bac"/>
</dbReference>
<dbReference type="PRINTS" id="PR00864">
    <property type="entry name" value="PREPILNPTASE"/>
</dbReference>
<protein>
    <submittedName>
        <fullName evidence="5">A24 family peptidase</fullName>
        <ecNumber evidence="5">3.4.23.-</ecNumber>
    </submittedName>
</protein>
<proteinExistence type="inferred from homology"/>
<dbReference type="PANTHER" id="PTHR30487:SF0">
    <property type="entry name" value="PREPILIN LEADER PEPTIDASE_N-METHYLTRANSFERASE-RELATED"/>
    <property type="match status" value="1"/>
</dbReference>
<evidence type="ECO:0000256" key="1">
    <source>
        <dbReference type="ARBA" id="ARBA00005801"/>
    </source>
</evidence>
<keyword evidence="6" id="KW-1185">Reference proteome</keyword>
<dbReference type="GO" id="GO:0016787">
    <property type="term" value="F:hydrolase activity"/>
    <property type="evidence" value="ECO:0007669"/>
    <property type="project" value="UniProtKB-KW"/>
</dbReference>
<dbReference type="InterPro" id="IPR050882">
    <property type="entry name" value="Prepilin_peptidase/N-MTase"/>
</dbReference>
<comment type="similarity">
    <text evidence="1 2">Belongs to the peptidase A24 family.</text>
</comment>
<evidence type="ECO:0000259" key="4">
    <source>
        <dbReference type="Pfam" id="PF01478"/>
    </source>
</evidence>
<dbReference type="RefSeq" id="WP_306001944.1">
    <property type="nucleotide sequence ID" value="NZ_JASNFN010000050.1"/>
</dbReference>
<accession>A0ABT9IIN5</accession>
<feature type="transmembrane region" description="Helical" evidence="3">
    <location>
        <begin position="39"/>
        <end position="58"/>
    </location>
</feature>
<feature type="domain" description="Prepilin type IV endopeptidase peptidase" evidence="4">
    <location>
        <begin position="72"/>
        <end position="176"/>
    </location>
</feature>
<evidence type="ECO:0000313" key="6">
    <source>
        <dbReference type="Proteomes" id="UP001233673"/>
    </source>
</evidence>
<feature type="transmembrane region" description="Helical" evidence="3">
    <location>
        <begin position="123"/>
        <end position="145"/>
    </location>
</feature>
<keyword evidence="5" id="KW-0378">Hydrolase</keyword>
<dbReference type="Gene3D" id="1.20.120.1220">
    <property type="match status" value="1"/>
</dbReference>
<evidence type="ECO:0000256" key="3">
    <source>
        <dbReference type="SAM" id="Phobius"/>
    </source>
</evidence>
<evidence type="ECO:0000313" key="5">
    <source>
        <dbReference type="EMBL" id="MDP5185444.1"/>
    </source>
</evidence>
<keyword evidence="3" id="KW-0472">Membrane</keyword>
<organism evidence="5 6">
    <name type="scientific">Blastococcus carthaginiensis</name>
    <dbReference type="NCBI Taxonomy" id="3050034"/>
    <lineage>
        <taxon>Bacteria</taxon>
        <taxon>Bacillati</taxon>
        <taxon>Actinomycetota</taxon>
        <taxon>Actinomycetes</taxon>
        <taxon>Geodermatophilales</taxon>
        <taxon>Geodermatophilaceae</taxon>
        <taxon>Blastococcus</taxon>
    </lineage>
</organism>
<dbReference type="Proteomes" id="UP001233673">
    <property type="component" value="Unassembled WGS sequence"/>
</dbReference>
<feature type="transmembrane region" description="Helical" evidence="3">
    <location>
        <begin position="63"/>
        <end position="81"/>
    </location>
</feature>
<feature type="transmembrane region" description="Helical" evidence="3">
    <location>
        <begin position="93"/>
        <end position="111"/>
    </location>
</feature>
<name>A0ABT9IIN5_9ACTN</name>
<gene>
    <name evidence="5" type="ORF">QOZ88_22655</name>
</gene>
<dbReference type="InterPro" id="IPR000045">
    <property type="entry name" value="Prepilin_IV_endopep_pep"/>
</dbReference>
<keyword evidence="3" id="KW-0812">Transmembrane</keyword>
<dbReference type="EC" id="3.4.23.-" evidence="5"/>
<feature type="transmembrane region" description="Helical" evidence="3">
    <location>
        <begin position="165"/>
        <end position="186"/>
    </location>
</feature>
<comment type="caution">
    <text evidence="5">The sequence shown here is derived from an EMBL/GenBank/DDBJ whole genome shotgun (WGS) entry which is preliminary data.</text>
</comment>
<evidence type="ECO:0000256" key="2">
    <source>
        <dbReference type="RuleBase" id="RU003793"/>
    </source>
</evidence>
<sequence length="218" mass="21852">MTAAAVAVPALLGVLAGAVADRLAAAFPWDGGEPRPRRALPFPVTELLTAALFGLVALRLGAVWALPAFLVVTGAGVLLALVDLRHRLLPNRVTGPAVAATAALLLVAAAAQGTWDQLLRAGSAAAVLFCGFLVMALISPAGLGMGDVKLAALIGLPLGWLGWDAVLLGAVAGFVVQAAVALVLLLTRRVGRRSELPFGPAMLAGAALAVGWGGALLG</sequence>
<reference evidence="6" key="1">
    <citation type="submission" date="2023-05" db="EMBL/GenBank/DDBJ databases">
        <title>Draft genome of Pseudofrankia sp. BMG5.37.</title>
        <authorList>
            <person name="Gtari M."/>
            <person name="Ghodhbane F."/>
            <person name="Sbissi I."/>
        </authorList>
    </citation>
    <scope>NUCLEOTIDE SEQUENCE [LARGE SCALE GENOMIC DNA]</scope>
    <source>
        <strain evidence="6">BMG 814</strain>
    </source>
</reference>
<feature type="transmembrane region" description="Helical" evidence="3">
    <location>
        <begin position="198"/>
        <end position="217"/>
    </location>
</feature>
<dbReference type="PANTHER" id="PTHR30487">
    <property type="entry name" value="TYPE 4 PREPILIN-LIKE PROTEINS LEADER PEPTIDE-PROCESSING ENZYME"/>
    <property type="match status" value="1"/>
</dbReference>
<dbReference type="EMBL" id="JASNFN010000050">
    <property type="protein sequence ID" value="MDP5185444.1"/>
    <property type="molecule type" value="Genomic_DNA"/>
</dbReference>